<name>A0A4Z2HDJ5_9TELE</name>
<evidence type="ECO:0000313" key="2">
    <source>
        <dbReference type="Proteomes" id="UP000314294"/>
    </source>
</evidence>
<proteinExistence type="predicted"/>
<sequence length="80" mass="8826">MKMKVDTNEGKMAGGRVGSRMNAARLCQYQLFANLPGRVCVPMGVWWEAPTLEARRVVHKPRAGLVSGQVKLCGDYSLAY</sequence>
<dbReference type="Proteomes" id="UP000314294">
    <property type="component" value="Unassembled WGS sequence"/>
</dbReference>
<accession>A0A4Z2HDJ5</accession>
<comment type="caution">
    <text evidence="1">The sequence shown here is derived from an EMBL/GenBank/DDBJ whole genome shotgun (WGS) entry which is preliminary data.</text>
</comment>
<gene>
    <name evidence="1" type="ORF">EYF80_025978</name>
</gene>
<evidence type="ECO:0000313" key="1">
    <source>
        <dbReference type="EMBL" id="TNN63776.1"/>
    </source>
</evidence>
<dbReference type="EMBL" id="SRLO01000266">
    <property type="protein sequence ID" value="TNN63776.1"/>
    <property type="molecule type" value="Genomic_DNA"/>
</dbReference>
<dbReference type="AlphaFoldDB" id="A0A4Z2HDJ5"/>
<reference evidence="1 2" key="1">
    <citation type="submission" date="2019-03" db="EMBL/GenBank/DDBJ databases">
        <title>First draft genome of Liparis tanakae, snailfish: a comprehensive survey of snailfish specific genes.</title>
        <authorList>
            <person name="Kim W."/>
            <person name="Song I."/>
            <person name="Jeong J.-H."/>
            <person name="Kim D."/>
            <person name="Kim S."/>
            <person name="Ryu S."/>
            <person name="Song J.Y."/>
            <person name="Lee S.K."/>
        </authorList>
    </citation>
    <scope>NUCLEOTIDE SEQUENCE [LARGE SCALE GENOMIC DNA]</scope>
    <source>
        <tissue evidence="1">Muscle</tissue>
    </source>
</reference>
<organism evidence="1 2">
    <name type="scientific">Liparis tanakae</name>
    <name type="common">Tanaka's snailfish</name>
    <dbReference type="NCBI Taxonomy" id="230148"/>
    <lineage>
        <taxon>Eukaryota</taxon>
        <taxon>Metazoa</taxon>
        <taxon>Chordata</taxon>
        <taxon>Craniata</taxon>
        <taxon>Vertebrata</taxon>
        <taxon>Euteleostomi</taxon>
        <taxon>Actinopterygii</taxon>
        <taxon>Neopterygii</taxon>
        <taxon>Teleostei</taxon>
        <taxon>Neoteleostei</taxon>
        <taxon>Acanthomorphata</taxon>
        <taxon>Eupercaria</taxon>
        <taxon>Perciformes</taxon>
        <taxon>Cottioidei</taxon>
        <taxon>Cottales</taxon>
        <taxon>Liparidae</taxon>
        <taxon>Liparis</taxon>
    </lineage>
</organism>
<protein>
    <submittedName>
        <fullName evidence="1">Uncharacterized protein</fullName>
    </submittedName>
</protein>
<keyword evidence="2" id="KW-1185">Reference proteome</keyword>